<evidence type="ECO:0008006" key="4">
    <source>
        <dbReference type="Google" id="ProtNLM"/>
    </source>
</evidence>
<comment type="caution">
    <text evidence="2">The sequence shown here is derived from an EMBL/GenBank/DDBJ whole genome shotgun (WGS) entry which is preliminary data.</text>
</comment>
<reference evidence="2 3" key="1">
    <citation type="journal article" date="2019" name="Int. J. Syst. Evol. Microbiol.">
        <title>The Global Catalogue of Microorganisms (GCM) 10K type strain sequencing project: providing services to taxonomists for standard genome sequencing and annotation.</title>
        <authorList>
            <consortium name="The Broad Institute Genomics Platform"/>
            <consortium name="The Broad Institute Genome Sequencing Center for Infectious Disease"/>
            <person name="Wu L."/>
            <person name="Ma J."/>
        </authorList>
    </citation>
    <scope>NUCLEOTIDE SEQUENCE [LARGE SCALE GENOMIC DNA]</scope>
    <source>
        <strain evidence="2 3">SKJ47</strain>
    </source>
</reference>
<feature type="region of interest" description="Disordered" evidence="1">
    <location>
        <begin position="102"/>
        <end position="133"/>
    </location>
</feature>
<name>A0ABD5V155_9EURY</name>
<dbReference type="InterPro" id="IPR058289">
    <property type="entry name" value="DUF7983"/>
</dbReference>
<accession>A0ABD5V155</accession>
<dbReference type="AlphaFoldDB" id="A0ABD5V155"/>
<evidence type="ECO:0000313" key="3">
    <source>
        <dbReference type="Proteomes" id="UP001596296"/>
    </source>
</evidence>
<sequence>MPFTASWRTLLDECEELAADATLITPLSETRFRLTDTQEHRINIEFVDSGDPQPLQREQFETLAERITDAGGTFELQRLPPDAEPYAAVLSLHPRYEIDDREGTLTETDEPTTSQLIKGATTQSADDQDDAADRTEPDLDVYADMLLLIDALERHDPTALEDCETPVLINLYTLLSDVQRNAGDLRQDVREVLLGRLHHDQPVHGQYGSVQRTSRRNRSLKDDDEVIGVLEDAGIPRERIMAVDREKVDDALDVTDLSESAVYEIEASEYVRKADVDEEHKETRLQGLKDQLALSDDPDAEKLRQEVDELEQRIEELTEFKPGTDIR</sequence>
<protein>
    <recommendedName>
        <fullName evidence="4">DUF2800 domain-containing protein</fullName>
    </recommendedName>
</protein>
<keyword evidence="3" id="KW-1185">Reference proteome</keyword>
<dbReference type="RefSeq" id="WP_379746177.1">
    <property type="nucleotide sequence ID" value="NZ_JBHSXL010000012.1"/>
</dbReference>
<dbReference type="EMBL" id="JBHSXL010000012">
    <property type="protein sequence ID" value="MFC6893773.1"/>
    <property type="molecule type" value="Genomic_DNA"/>
</dbReference>
<evidence type="ECO:0000313" key="2">
    <source>
        <dbReference type="EMBL" id="MFC6893773.1"/>
    </source>
</evidence>
<evidence type="ECO:0000256" key="1">
    <source>
        <dbReference type="SAM" id="MobiDB-lite"/>
    </source>
</evidence>
<proteinExistence type="predicted"/>
<organism evidence="2 3">
    <name type="scientific">Halopenitus salinus</name>
    <dbReference type="NCBI Taxonomy" id="1198295"/>
    <lineage>
        <taxon>Archaea</taxon>
        <taxon>Methanobacteriati</taxon>
        <taxon>Methanobacteriota</taxon>
        <taxon>Stenosarchaea group</taxon>
        <taxon>Halobacteria</taxon>
        <taxon>Halobacteriales</taxon>
        <taxon>Haloferacaceae</taxon>
        <taxon>Halopenitus</taxon>
    </lineage>
</organism>
<dbReference type="Pfam" id="PF25943">
    <property type="entry name" value="DUF7983"/>
    <property type="match status" value="1"/>
</dbReference>
<gene>
    <name evidence="2" type="ORF">ACFQE9_14325</name>
</gene>
<dbReference type="Proteomes" id="UP001596296">
    <property type="component" value="Unassembled WGS sequence"/>
</dbReference>